<keyword evidence="2" id="KW-1185">Reference proteome</keyword>
<dbReference type="RefSeq" id="WP_160604932.1">
    <property type="nucleotide sequence ID" value="NZ_WTYX01000002.1"/>
</dbReference>
<dbReference type="Proteomes" id="UP000442714">
    <property type="component" value="Unassembled WGS sequence"/>
</dbReference>
<reference evidence="1 2" key="1">
    <citation type="submission" date="2019-12" db="EMBL/GenBank/DDBJ databases">
        <title>Genomic-based taxomic classification of the family Erythrobacteraceae.</title>
        <authorList>
            <person name="Xu L."/>
        </authorList>
    </citation>
    <scope>NUCLEOTIDE SEQUENCE [LARGE SCALE GENOMIC DNA]</scope>
    <source>
        <strain evidence="1 2">KCTC 52763</strain>
    </source>
</reference>
<dbReference type="InterPro" id="IPR019056">
    <property type="entry name" value="Phage_TAC_6"/>
</dbReference>
<organism evidence="1 2">
    <name type="scientific">Pontixanthobacter aquaemixtae</name>
    <dbReference type="NCBI Taxonomy" id="1958940"/>
    <lineage>
        <taxon>Bacteria</taxon>
        <taxon>Pseudomonadati</taxon>
        <taxon>Pseudomonadota</taxon>
        <taxon>Alphaproteobacteria</taxon>
        <taxon>Sphingomonadales</taxon>
        <taxon>Erythrobacteraceae</taxon>
        <taxon>Pontixanthobacter</taxon>
    </lineage>
</organism>
<evidence type="ECO:0000313" key="2">
    <source>
        <dbReference type="Proteomes" id="UP000442714"/>
    </source>
</evidence>
<evidence type="ECO:0000313" key="1">
    <source>
        <dbReference type="EMBL" id="MXO91226.1"/>
    </source>
</evidence>
<proteinExistence type="predicted"/>
<protein>
    <submittedName>
        <fullName evidence="1">Phage tail assembly chaperone</fullName>
    </submittedName>
</protein>
<name>A0A844ZW95_9SPHN</name>
<dbReference type="Pfam" id="PF09550">
    <property type="entry name" value="Phage_TAC_6"/>
    <property type="match status" value="1"/>
</dbReference>
<gene>
    <name evidence="1" type="ORF">GRI41_10355</name>
</gene>
<accession>A0A844ZW95</accession>
<comment type="caution">
    <text evidence="1">The sequence shown here is derived from an EMBL/GenBank/DDBJ whole genome shotgun (WGS) entry which is preliminary data.</text>
</comment>
<dbReference type="AlphaFoldDB" id="A0A844ZW95"/>
<dbReference type="EMBL" id="WTYX01000002">
    <property type="protein sequence ID" value="MXO91226.1"/>
    <property type="molecule type" value="Genomic_DNA"/>
</dbReference>
<sequence length="64" mass="6876">MTELFGPRAAQLAGLAAQTLGWRPAEFWNATPPDLALALKELAPAKGGLSRRELDSLLESERDG</sequence>